<sequence>MRLSLHLREIFDKITEAVQDSFLKSGLDKVQPLVLQTGSEYPMKLNLLIRLMLGPEGSPRGGRLLYQKMQREKIIGWTDFIRALVGAGIIQKVLEKSIDPVLEMILREKFFAAHIDENVMPKIKAQAEDMAFYLHTFVDLLLPRSPTTARPPKENDDVEFETKTEADPIHPDTFQLPDVSINTHQSLISIFDTALRWRASKDKIVREDYNFHFPSNVIPVHCE</sequence>
<dbReference type="Proteomes" id="UP000053342">
    <property type="component" value="Unassembled WGS sequence"/>
</dbReference>
<name>A0A0D2E7R3_9EURO</name>
<evidence type="ECO:0000313" key="1">
    <source>
        <dbReference type="EMBL" id="KIW43844.1"/>
    </source>
</evidence>
<accession>A0A0D2E7R3</accession>
<dbReference type="OrthoDB" id="4141606at2759"/>
<dbReference type="RefSeq" id="XP_016264060.1">
    <property type="nucleotide sequence ID" value="XM_016405854.1"/>
</dbReference>
<organism evidence="1 2">
    <name type="scientific">Exophiala oligosperma</name>
    <dbReference type="NCBI Taxonomy" id="215243"/>
    <lineage>
        <taxon>Eukaryota</taxon>
        <taxon>Fungi</taxon>
        <taxon>Dikarya</taxon>
        <taxon>Ascomycota</taxon>
        <taxon>Pezizomycotina</taxon>
        <taxon>Eurotiomycetes</taxon>
        <taxon>Chaetothyriomycetidae</taxon>
        <taxon>Chaetothyriales</taxon>
        <taxon>Herpotrichiellaceae</taxon>
        <taxon>Exophiala</taxon>
    </lineage>
</organism>
<gene>
    <name evidence="1" type="ORF">PV06_04904</name>
</gene>
<dbReference type="VEuPathDB" id="FungiDB:PV06_04904"/>
<keyword evidence="2" id="KW-1185">Reference proteome</keyword>
<evidence type="ECO:0000313" key="2">
    <source>
        <dbReference type="Proteomes" id="UP000053342"/>
    </source>
</evidence>
<dbReference type="AlphaFoldDB" id="A0A0D2E7R3"/>
<dbReference type="HOGENOM" id="CLU_1240156_0_0_1"/>
<proteinExistence type="predicted"/>
<reference evidence="1 2" key="1">
    <citation type="submission" date="2015-01" db="EMBL/GenBank/DDBJ databases">
        <title>The Genome Sequence of Exophiala oligosperma CBS72588.</title>
        <authorList>
            <consortium name="The Broad Institute Genomics Platform"/>
            <person name="Cuomo C."/>
            <person name="de Hoog S."/>
            <person name="Gorbushina A."/>
            <person name="Stielow B."/>
            <person name="Teixiera M."/>
            <person name="Abouelleil A."/>
            <person name="Chapman S.B."/>
            <person name="Priest M."/>
            <person name="Young S.K."/>
            <person name="Wortman J."/>
            <person name="Nusbaum C."/>
            <person name="Birren B."/>
        </authorList>
    </citation>
    <scope>NUCLEOTIDE SEQUENCE [LARGE SCALE GENOMIC DNA]</scope>
    <source>
        <strain evidence="1 2">CBS 72588</strain>
    </source>
</reference>
<dbReference type="EMBL" id="KN847335">
    <property type="protein sequence ID" value="KIW43844.1"/>
    <property type="molecule type" value="Genomic_DNA"/>
</dbReference>
<dbReference type="GeneID" id="27356978"/>
<protein>
    <submittedName>
        <fullName evidence="1">Uncharacterized protein</fullName>
    </submittedName>
</protein>